<dbReference type="EMBL" id="HBFA01032894">
    <property type="protein sequence ID" value="CAD8683856.1"/>
    <property type="molecule type" value="Transcribed_RNA"/>
</dbReference>
<organism evidence="1">
    <name type="scientific">Pyramimonas obovata</name>
    <dbReference type="NCBI Taxonomy" id="1411642"/>
    <lineage>
        <taxon>Eukaryota</taxon>
        <taxon>Viridiplantae</taxon>
        <taxon>Chlorophyta</taxon>
        <taxon>Pyramimonadophyceae</taxon>
        <taxon>Pyramimonadales</taxon>
        <taxon>Pyramimonadaceae</taxon>
        <taxon>Pyramimonas</taxon>
        <taxon>Pyramimonas incertae sedis</taxon>
    </lineage>
</organism>
<evidence type="ECO:0008006" key="2">
    <source>
        <dbReference type="Google" id="ProtNLM"/>
    </source>
</evidence>
<dbReference type="SUPFAM" id="SSF52540">
    <property type="entry name" value="P-loop containing nucleoside triphosphate hydrolases"/>
    <property type="match status" value="1"/>
</dbReference>
<gene>
    <name evidence="1" type="ORF">POBO1169_LOCUS16574</name>
</gene>
<reference evidence="1" key="1">
    <citation type="submission" date="2021-01" db="EMBL/GenBank/DDBJ databases">
        <authorList>
            <person name="Corre E."/>
            <person name="Pelletier E."/>
            <person name="Niang G."/>
            <person name="Scheremetjew M."/>
            <person name="Finn R."/>
            <person name="Kale V."/>
            <person name="Holt S."/>
            <person name="Cochrane G."/>
            <person name="Meng A."/>
            <person name="Brown T."/>
            <person name="Cohen L."/>
        </authorList>
    </citation>
    <scope>NUCLEOTIDE SEQUENCE</scope>
    <source>
        <strain evidence="1">CCMP722</strain>
    </source>
</reference>
<sequence>MPATHSIVFANNKGGSGKTFLLFQLACETARANPDRKVLVLDFSLYSDTSGLFMGGLHREKPLDPTIGLNNTVNKTTPETRAEGLVKALIAAGDQAGAPSTSGHLFGAWFAPKKVAQDVDLSRFYIQPNTVNPRVPSNLYLVASASDESWGSQHTGNPLVNGMDIDIPFWARQHSTEWVPAAQQLNRAIANLPGEWVVFADTDHLASSPLTKLALGAMDRTVVPLSLDQGDFSRLFHDVTGNALFKDVMMPMAEDGLLSAKLSMLIFTKMTSRTNQEVVTEAGIRSPFTPARAAQAQMGTVAASFQKATESSIPLQQTIRGYAETEPEARPSWFAGKYFTAFKTVSDVSLDISKHYGAPICTMDCDDGTLGIDAAVVTPLRGELVFLRRAILEEDH</sequence>
<dbReference type="PANTHER" id="PTHR13696:SF52">
    <property type="entry name" value="PARA FAMILY PROTEIN CT_582"/>
    <property type="match status" value="1"/>
</dbReference>
<dbReference type="Gene3D" id="3.40.50.300">
    <property type="entry name" value="P-loop containing nucleotide triphosphate hydrolases"/>
    <property type="match status" value="1"/>
</dbReference>
<dbReference type="PANTHER" id="PTHR13696">
    <property type="entry name" value="P-LOOP CONTAINING NUCLEOSIDE TRIPHOSPHATE HYDROLASE"/>
    <property type="match status" value="1"/>
</dbReference>
<dbReference type="AlphaFoldDB" id="A0A7S0WTS4"/>
<name>A0A7S0WTS4_9CHLO</name>
<evidence type="ECO:0000313" key="1">
    <source>
        <dbReference type="EMBL" id="CAD8683856.1"/>
    </source>
</evidence>
<protein>
    <recommendedName>
        <fullName evidence="2">AAA domain-containing protein</fullName>
    </recommendedName>
</protein>
<accession>A0A7S0WTS4</accession>
<dbReference type="InterPro" id="IPR027417">
    <property type="entry name" value="P-loop_NTPase"/>
</dbReference>
<proteinExistence type="predicted"/>
<dbReference type="InterPro" id="IPR050678">
    <property type="entry name" value="DNA_Partitioning_ATPase"/>
</dbReference>